<keyword evidence="1" id="KW-0808">Transferase</keyword>
<keyword evidence="1" id="KW-0695">RNA-directed DNA polymerase</keyword>
<evidence type="ECO:0000313" key="1">
    <source>
        <dbReference type="EMBL" id="KAL0929344.1"/>
    </source>
</evidence>
<dbReference type="EMBL" id="VUJX02000018">
    <property type="protein sequence ID" value="KAL0929344.1"/>
    <property type="molecule type" value="Genomic_DNA"/>
</dbReference>
<keyword evidence="1" id="KW-0548">Nucleotidyltransferase</keyword>
<evidence type="ECO:0000313" key="2">
    <source>
        <dbReference type="Proteomes" id="UP000805649"/>
    </source>
</evidence>
<reference evidence="1 2" key="1">
    <citation type="journal article" date="2020" name="Phytopathology">
        <title>Genome Sequence Resources of Colletotrichum truncatum, C. plurivorum, C. musicola, and C. sojae: Four Species Pathogenic to Soybean (Glycine max).</title>
        <authorList>
            <person name="Rogerio F."/>
            <person name="Boufleur T.R."/>
            <person name="Ciampi-Guillardi M."/>
            <person name="Sukno S.A."/>
            <person name="Thon M.R."/>
            <person name="Massola Junior N.S."/>
            <person name="Baroncelli R."/>
        </authorList>
    </citation>
    <scope>NUCLEOTIDE SEQUENCE [LARGE SCALE GENOMIC DNA]</scope>
    <source>
        <strain evidence="1 2">CMES1059</strain>
    </source>
</reference>
<organism evidence="1 2">
    <name type="scientific">Colletotrichum truncatum</name>
    <name type="common">Anthracnose fungus</name>
    <name type="synonym">Colletotrichum capsici</name>
    <dbReference type="NCBI Taxonomy" id="5467"/>
    <lineage>
        <taxon>Eukaryota</taxon>
        <taxon>Fungi</taxon>
        <taxon>Dikarya</taxon>
        <taxon>Ascomycota</taxon>
        <taxon>Pezizomycotina</taxon>
        <taxon>Sordariomycetes</taxon>
        <taxon>Hypocreomycetidae</taxon>
        <taxon>Glomerellales</taxon>
        <taxon>Glomerellaceae</taxon>
        <taxon>Colletotrichum</taxon>
        <taxon>Colletotrichum truncatum species complex</taxon>
    </lineage>
</organism>
<proteinExistence type="predicted"/>
<name>A0ACC3YBY5_COLTU</name>
<protein>
    <submittedName>
        <fullName evidence="1">Reverse transcriptase domain protein</fullName>
    </submittedName>
</protein>
<sequence length="51" mass="6156">MLYATEFRRLAIRLYITDENNVKDEIAKLEIPPSFLAYVEYTIKIDNRLYE</sequence>
<keyword evidence="2" id="KW-1185">Reference proteome</keyword>
<comment type="caution">
    <text evidence="1">The sequence shown here is derived from an EMBL/GenBank/DDBJ whole genome shotgun (WGS) entry which is preliminary data.</text>
</comment>
<gene>
    <name evidence="1" type="ORF">CTRU02_215700</name>
</gene>
<accession>A0ACC3YBY5</accession>
<dbReference type="Proteomes" id="UP000805649">
    <property type="component" value="Unassembled WGS sequence"/>
</dbReference>